<evidence type="ECO:0000256" key="11">
    <source>
        <dbReference type="HAMAP-Rule" id="MF_01487"/>
    </source>
</evidence>
<evidence type="ECO:0000256" key="3">
    <source>
        <dbReference type="ARBA" id="ARBA00022763"/>
    </source>
</evidence>
<dbReference type="EMBL" id="CP140153">
    <property type="protein sequence ID" value="WQH15389.1"/>
    <property type="molecule type" value="Genomic_DNA"/>
</dbReference>
<accession>A0ABZ0YTB4</accession>
<dbReference type="SUPFAM" id="SSF52540">
    <property type="entry name" value="P-loop containing nucleoside triphosphate hydrolases"/>
    <property type="match status" value="1"/>
</dbReference>
<evidence type="ECO:0000256" key="10">
    <source>
        <dbReference type="ARBA" id="ARBA00023235"/>
    </source>
</evidence>
<keyword evidence="5 11" id="KW-0347">Helicase</keyword>
<keyword evidence="7 11" id="KW-0067">ATP-binding</keyword>
<evidence type="ECO:0000256" key="6">
    <source>
        <dbReference type="ARBA" id="ARBA00022839"/>
    </source>
</evidence>
<keyword evidence="9 11" id="KW-0234">DNA repair</keyword>
<gene>
    <name evidence="11 15" type="primary">recD</name>
    <name evidence="15" type="ORF">SR882_06345</name>
</gene>
<feature type="compositionally biased region" description="Basic and acidic residues" evidence="12">
    <location>
        <begin position="403"/>
        <end position="418"/>
    </location>
</feature>
<keyword evidence="3 11" id="KW-0227">DNA damage</keyword>
<comment type="catalytic activity">
    <reaction evidence="11">
        <text>ATP + H2O = ADP + phosphate + H(+)</text>
        <dbReference type="Rhea" id="RHEA:13065"/>
        <dbReference type="ChEBI" id="CHEBI:15377"/>
        <dbReference type="ChEBI" id="CHEBI:15378"/>
        <dbReference type="ChEBI" id="CHEBI:30616"/>
        <dbReference type="ChEBI" id="CHEBI:43474"/>
        <dbReference type="ChEBI" id="CHEBI:456216"/>
        <dbReference type="EC" id="5.6.2.3"/>
    </reaction>
</comment>
<keyword evidence="4 11" id="KW-0378">Hydrolase</keyword>
<feature type="binding site" evidence="11">
    <location>
        <begin position="213"/>
        <end position="220"/>
    </location>
    <ligand>
        <name>ATP</name>
        <dbReference type="ChEBI" id="CHEBI:30616"/>
    </ligand>
</feature>
<dbReference type="PANTHER" id="PTHR43788:SF6">
    <property type="entry name" value="DNA HELICASE B"/>
    <property type="match status" value="1"/>
</dbReference>
<dbReference type="GO" id="GO:0008854">
    <property type="term" value="F:exodeoxyribonuclease V activity"/>
    <property type="evidence" value="ECO:0007669"/>
    <property type="project" value="UniProtKB-EC"/>
</dbReference>
<feature type="region of interest" description="Disordered" evidence="12">
    <location>
        <begin position="391"/>
        <end position="418"/>
    </location>
</feature>
<keyword evidence="8 11" id="KW-0238">DNA-binding</keyword>
<dbReference type="InterPro" id="IPR049550">
    <property type="entry name" value="RecD_N"/>
</dbReference>
<dbReference type="InterPro" id="IPR027417">
    <property type="entry name" value="P-loop_NTPase"/>
</dbReference>
<dbReference type="InterPro" id="IPR006344">
    <property type="entry name" value="RecD"/>
</dbReference>
<keyword evidence="6 11" id="KW-0269">Exonuclease</keyword>
<evidence type="ECO:0000313" key="15">
    <source>
        <dbReference type="EMBL" id="WQH15389.1"/>
    </source>
</evidence>
<proteinExistence type="inferred from homology"/>
<comment type="subunit">
    <text evidence="11">Heterotrimer of RecB, RecC and RecD. All subunits contribute to DNA-binding.</text>
</comment>
<evidence type="ECO:0000256" key="8">
    <source>
        <dbReference type="ARBA" id="ARBA00023125"/>
    </source>
</evidence>
<dbReference type="Gene3D" id="1.10.10.1020">
    <property type="entry name" value="RecBCD complex, subunit RecD, N-terminal domain"/>
    <property type="match status" value="1"/>
</dbReference>
<dbReference type="CDD" id="cd17933">
    <property type="entry name" value="DEXSc_RecD-like"/>
    <property type="match status" value="1"/>
</dbReference>
<feature type="domain" description="UvrD-like helicase C-terminal" evidence="13">
    <location>
        <begin position="644"/>
        <end position="691"/>
    </location>
</feature>
<feature type="domain" description="RecBCD enzyme subunit RecD N-terminal" evidence="14">
    <location>
        <begin position="23"/>
        <end position="140"/>
    </location>
</feature>
<evidence type="ECO:0000256" key="7">
    <source>
        <dbReference type="ARBA" id="ARBA00022840"/>
    </source>
</evidence>
<dbReference type="HAMAP" id="MF_01487">
    <property type="entry name" value="RecD"/>
    <property type="match status" value="1"/>
</dbReference>
<dbReference type="Pfam" id="PF21185">
    <property type="entry name" value="RecD_N"/>
    <property type="match status" value="1"/>
</dbReference>
<keyword evidence="2 11" id="KW-0547">Nucleotide-binding</keyword>
<comment type="similarity">
    <text evidence="11">Belongs to the RecD family.</text>
</comment>
<evidence type="ECO:0000256" key="12">
    <source>
        <dbReference type="SAM" id="MobiDB-lite"/>
    </source>
</evidence>
<name>A0ABZ0YTB4_9GAMM</name>
<dbReference type="NCBIfam" id="TIGR01447">
    <property type="entry name" value="recD"/>
    <property type="match status" value="1"/>
</dbReference>
<evidence type="ECO:0000259" key="13">
    <source>
        <dbReference type="Pfam" id="PF13538"/>
    </source>
</evidence>
<evidence type="ECO:0000256" key="2">
    <source>
        <dbReference type="ARBA" id="ARBA00022741"/>
    </source>
</evidence>
<keyword evidence="10 11" id="KW-0413">Isomerase</keyword>
<dbReference type="Gene3D" id="3.40.50.300">
    <property type="entry name" value="P-loop containing nucleotide triphosphate hydrolases"/>
    <property type="match status" value="3"/>
</dbReference>
<comment type="miscellaneous">
    <text evidence="11">In the RecBCD complex, RecB has a slow 3'-5' helicase, an exonuclease activity and loads RecA onto ssDNA, RecD has a fast 5'-3' helicase activity, while RecC stimulates the ATPase and processivity of the RecB helicase and contributes to recognition of the Chi site.</text>
</comment>
<keyword evidence="1 11" id="KW-0540">Nuclease</keyword>
<evidence type="ECO:0000256" key="1">
    <source>
        <dbReference type="ARBA" id="ARBA00022722"/>
    </source>
</evidence>
<organism evidence="15 16">
    <name type="scientific">Guyparkeria halophila</name>
    <dbReference type="NCBI Taxonomy" id="47960"/>
    <lineage>
        <taxon>Bacteria</taxon>
        <taxon>Pseudomonadati</taxon>
        <taxon>Pseudomonadota</taxon>
        <taxon>Gammaproteobacteria</taxon>
        <taxon>Chromatiales</taxon>
        <taxon>Thioalkalibacteraceae</taxon>
        <taxon>Guyparkeria</taxon>
    </lineage>
</organism>
<dbReference type="EC" id="5.6.2.3" evidence="11"/>
<dbReference type="RefSeq" id="WP_322520418.1">
    <property type="nucleotide sequence ID" value="NZ_CP140153.1"/>
</dbReference>
<evidence type="ECO:0000256" key="4">
    <source>
        <dbReference type="ARBA" id="ARBA00022801"/>
    </source>
</evidence>
<evidence type="ECO:0000256" key="9">
    <source>
        <dbReference type="ARBA" id="ARBA00023204"/>
    </source>
</evidence>
<dbReference type="Pfam" id="PF13538">
    <property type="entry name" value="UvrD_C_2"/>
    <property type="match status" value="1"/>
</dbReference>
<dbReference type="CDD" id="cd18809">
    <property type="entry name" value="SF1_C_RecD"/>
    <property type="match status" value="1"/>
</dbReference>
<evidence type="ECO:0000313" key="16">
    <source>
        <dbReference type="Proteomes" id="UP001327459"/>
    </source>
</evidence>
<dbReference type="InterPro" id="IPR027785">
    <property type="entry name" value="UvrD-like_helicase_C"/>
</dbReference>
<evidence type="ECO:0000259" key="14">
    <source>
        <dbReference type="Pfam" id="PF21185"/>
    </source>
</evidence>
<sequence>MTQHPALTDHVALRALLDRWVAAGWLRPIDRAVAGFLAHRAPEAAPLAQLAAVLASHQGGSGHVCLDLAAVRENPDFTLRMPPAEPTGGAGREADTPSAVLAGIDLADWRRALADHPAVSTRRWQNDQEDHDGRPLVLVDTDRPQFYLRRYWRVEGRVADGLANRRAVDRPSAHQIRPVLDALYPGSNDTEATDWQKVACALAAHQPFSIITGGPGTGKTTTVVRLLAALTSLHLHRENGACLPRIALCAPTGKAAARLAESIGEKVGEIAAIRAGGFDAAHWPAVAAHLPDEVQTIHRLIGTRPLAEKPRHHRDNPLDLDIVVVDEASMVGMELMGQLVDALPARCRLVMLGDKDQLASVEAGAVLGELCRHAESGDYPEALRDYLQAASGQPVPNHSTGHTIDHPAGEASPGDRDDPVAARIATLRVSHRFGEDSAIGALARAVNRGDLSGALEVLEPADDDQPPGEVDWLLDCPGAAHADRFAARVVDGLRPWLSMIHAQPDGFDPESPEHQATVVELFRRHNAFQLLCALRRGPSGVEGLNARVQDWLAREGLLPATDRIGRSTAWYSGRPVIVTRNDAQLGLANGDMGLTLPTRLENGDVGLRVVFPAPSDAGQPDQPGRPGSHFHWISPARLSEVATAFALTVHKSQGSEFTRVAMVMPERSNPILTRELLYTAITRAKQRFTLVSPVRSGDAPQQQATAVLQSAVSSVTRRSGNLRRRLMSRLIDANSDEIEWRKND</sequence>
<keyword evidence="16" id="KW-1185">Reference proteome</keyword>
<dbReference type="Pfam" id="PF13245">
    <property type="entry name" value="AAA_19"/>
    <property type="match status" value="1"/>
</dbReference>
<reference evidence="15 16" key="1">
    <citation type="submission" date="2023-11" db="EMBL/GenBank/DDBJ databases">
        <title>MicrobeMod: A computational toolkit for identifying prokaryotic methylation and restriction-modification with nanopore sequencing.</title>
        <authorList>
            <person name="Crits-Christoph A."/>
            <person name="Kang S.C."/>
            <person name="Lee H."/>
            <person name="Ostrov N."/>
        </authorList>
    </citation>
    <scope>NUCLEOTIDE SEQUENCE [LARGE SCALE GENOMIC DNA]</scope>
    <source>
        <strain evidence="15 16">ATCC 49870</strain>
    </source>
</reference>
<dbReference type="PANTHER" id="PTHR43788">
    <property type="entry name" value="DNA2/NAM7 HELICASE FAMILY MEMBER"/>
    <property type="match status" value="1"/>
</dbReference>
<protein>
    <recommendedName>
        <fullName evidence="11">RecBCD enzyme subunit RecD</fullName>
        <ecNumber evidence="11">5.6.2.3</ecNumber>
    </recommendedName>
    <alternativeName>
        <fullName evidence="11">DNA 5'-3' helicase subunit RecD</fullName>
    </alternativeName>
    <alternativeName>
        <fullName evidence="11">Exonuclease V subunit RecD</fullName>
        <shortName evidence="11">ExoV subunit RecD</shortName>
    </alternativeName>
    <alternativeName>
        <fullName evidence="11">Helicase/nuclease RecBCD subunit RecD</fullName>
    </alternativeName>
</protein>
<dbReference type="Proteomes" id="UP001327459">
    <property type="component" value="Chromosome"/>
</dbReference>
<evidence type="ECO:0000256" key="5">
    <source>
        <dbReference type="ARBA" id="ARBA00022806"/>
    </source>
</evidence>
<dbReference type="InterPro" id="IPR050534">
    <property type="entry name" value="Coronavir_polyprotein_1ab"/>
</dbReference>
<feature type="compositionally biased region" description="Polar residues" evidence="12">
    <location>
        <begin position="391"/>
        <end position="402"/>
    </location>
</feature>
<comment type="function">
    <text evidence="11">A helicase/nuclease that prepares dsDNA breaks (DSB) for recombinational DNA repair. Binds to DSBs and unwinds DNA via a highly rapid and processive ATP-dependent bidirectional helicase activity. Unwinds dsDNA until it encounters a Chi (crossover hotspot instigator) sequence from the 3' direction. Cuts ssDNA a few nucleotides 3' to the Chi site. The properties and activities of the enzyme are changed at Chi. The Chi-altered holoenzyme produces a long 3'-ssDNA overhang and facilitates RecA-binding to the ssDNA for homologous DNA recombination and repair. Holoenzyme degrades any linearized DNA that is unable to undergo homologous recombination. In the holoenzyme this subunit has ssDNA-dependent ATPase and 5'-3' helicase activity. When added to pre-assembled RecBC greatly stimulates nuclease activity and augments holoenzyme processivity. Negatively regulates the RecA-loading ability of RecBCD.</text>
</comment>
<dbReference type="InterPro" id="IPR041851">
    <property type="entry name" value="RecD_N_sf"/>
</dbReference>